<evidence type="ECO:0000313" key="9">
    <source>
        <dbReference type="Proteomes" id="UP001150830"/>
    </source>
</evidence>
<evidence type="ECO:0000256" key="7">
    <source>
        <dbReference type="SAM" id="Phobius"/>
    </source>
</evidence>
<name>A0A9X3EDW7_9GAMM</name>
<protein>
    <submittedName>
        <fullName evidence="8">LysE family transporter</fullName>
    </submittedName>
</protein>
<dbReference type="Pfam" id="PF01810">
    <property type="entry name" value="LysE"/>
    <property type="match status" value="1"/>
</dbReference>
<evidence type="ECO:0000256" key="2">
    <source>
        <dbReference type="ARBA" id="ARBA00007928"/>
    </source>
</evidence>
<evidence type="ECO:0000256" key="6">
    <source>
        <dbReference type="ARBA" id="ARBA00023136"/>
    </source>
</evidence>
<evidence type="ECO:0000256" key="1">
    <source>
        <dbReference type="ARBA" id="ARBA00004651"/>
    </source>
</evidence>
<feature type="transmembrane region" description="Helical" evidence="7">
    <location>
        <begin position="39"/>
        <end position="67"/>
    </location>
</feature>
<evidence type="ECO:0000313" key="8">
    <source>
        <dbReference type="EMBL" id="MCY0965415.1"/>
    </source>
</evidence>
<proteinExistence type="inferred from homology"/>
<dbReference type="GO" id="GO:0005886">
    <property type="term" value="C:plasma membrane"/>
    <property type="evidence" value="ECO:0007669"/>
    <property type="project" value="UniProtKB-SubCell"/>
</dbReference>
<dbReference type="InterPro" id="IPR001123">
    <property type="entry name" value="LeuE-type"/>
</dbReference>
<dbReference type="PIRSF" id="PIRSF006324">
    <property type="entry name" value="LeuE"/>
    <property type="match status" value="1"/>
</dbReference>
<keyword evidence="9" id="KW-1185">Reference proteome</keyword>
<dbReference type="Proteomes" id="UP001150830">
    <property type="component" value="Unassembled WGS sequence"/>
</dbReference>
<dbReference type="PANTHER" id="PTHR30086">
    <property type="entry name" value="ARGININE EXPORTER PROTEIN ARGO"/>
    <property type="match status" value="1"/>
</dbReference>
<keyword evidence="3" id="KW-1003">Cell membrane</keyword>
<keyword evidence="4 7" id="KW-0812">Transmembrane</keyword>
<dbReference type="AlphaFoldDB" id="A0A9X3EDW7"/>
<feature type="transmembrane region" description="Helical" evidence="7">
    <location>
        <begin position="74"/>
        <end position="91"/>
    </location>
</feature>
<evidence type="ECO:0000256" key="5">
    <source>
        <dbReference type="ARBA" id="ARBA00022989"/>
    </source>
</evidence>
<comment type="caution">
    <text evidence="8">The sequence shown here is derived from an EMBL/GenBank/DDBJ whole genome shotgun (WGS) entry which is preliminary data.</text>
</comment>
<comment type="similarity">
    <text evidence="2">Belongs to the Rht family.</text>
</comment>
<gene>
    <name evidence="8" type="ORF">OUO13_09470</name>
</gene>
<keyword evidence="5 7" id="KW-1133">Transmembrane helix</keyword>
<evidence type="ECO:0000256" key="3">
    <source>
        <dbReference type="ARBA" id="ARBA00022475"/>
    </source>
</evidence>
<dbReference type="GO" id="GO:0042970">
    <property type="term" value="F:homoserine transmembrane transporter activity"/>
    <property type="evidence" value="ECO:0007669"/>
    <property type="project" value="TreeGrafter"/>
</dbReference>
<dbReference type="EMBL" id="JAPNOA010000026">
    <property type="protein sequence ID" value="MCY0965415.1"/>
    <property type="molecule type" value="Genomic_DNA"/>
</dbReference>
<keyword evidence="6 7" id="KW-0472">Membrane</keyword>
<reference evidence="8" key="1">
    <citation type="submission" date="2022-11" db="EMBL/GenBank/DDBJ databases">
        <title>Parathalassolutuus dongxingensis gen. nov., sp. nov., a novel member of family Oceanospirillaceae isolated from a coastal shrimp pond in Guangxi, China.</title>
        <authorList>
            <person name="Chen H."/>
        </authorList>
    </citation>
    <scope>NUCLEOTIDE SEQUENCE</scope>
    <source>
        <strain evidence="8">G-43</strain>
    </source>
</reference>
<feature type="transmembrane region" description="Helical" evidence="7">
    <location>
        <begin position="149"/>
        <end position="174"/>
    </location>
</feature>
<accession>A0A9X3EDW7</accession>
<evidence type="ECO:0000256" key="4">
    <source>
        <dbReference type="ARBA" id="ARBA00022692"/>
    </source>
</evidence>
<dbReference type="PANTHER" id="PTHR30086:SF14">
    <property type="entry name" value="HOMOSERINE_HOMOSERINE LACTONE EFFLUX PROTEIN"/>
    <property type="match status" value="1"/>
</dbReference>
<sequence>MSLDMWLAWLAACWLISLTPGAGAIASMSSGLKHGFWPGYWNVVGLQLALLLQILVVALGVGAVLVASETAFSLIKWAGVLYLLYLAWKQWQAVPSDLQPAAADAAPVSIARLIGNGFVVNSSNPKAIVFMLAILPQFLDPTQPLVPQYSLMAFTMVATDMIVMAGYTGLAARVLKYLRTPRQQRYLNRSFAAMFAGMASMLSLVNRTH</sequence>
<feature type="transmembrane region" description="Helical" evidence="7">
    <location>
        <begin position="186"/>
        <end position="205"/>
    </location>
</feature>
<comment type="subcellular location">
    <subcellularLocation>
        <location evidence="1">Cell membrane</location>
        <topology evidence="1">Multi-pass membrane protein</topology>
    </subcellularLocation>
</comment>
<organism evidence="8 9">
    <name type="scientific">Parathalassolituus penaei</name>
    <dbReference type="NCBI Taxonomy" id="2997323"/>
    <lineage>
        <taxon>Bacteria</taxon>
        <taxon>Pseudomonadati</taxon>
        <taxon>Pseudomonadota</taxon>
        <taxon>Gammaproteobacteria</taxon>
        <taxon>Oceanospirillales</taxon>
        <taxon>Oceanospirillaceae</taxon>
        <taxon>Parathalassolituus</taxon>
    </lineage>
</organism>
<dbReference type="RefSeq" id="WP_283173627.1">
    <property type="nucleotide sequence ID" value="NZ_JAPNOA010000026.1"/>
</dbReference>